<accession>A0A336LVZ0</accession>
<protein>
    <submittedName>
        <fullName evidence="1">CSON006150 protein</fullName>
    </submittedName>
</protein>
<dbReference type="VEuPathDB" id="VectorBase:CSON006150"/>
<dbReference type="EMBL" id="UFQT01000233">
    <property type="protein sequence ID" value="SSX22124.1"/>
    <property type="molecule type" value="Genomic_DNA"/>
</dbReference>
<evidence type="ECO:0000313" key="1">
    <source>
        <dbReference type="EMBL" id="SSX22124.1"/>
    </source>
</evidence>
<name>A0A336LVZ0_CULSO</name>
<dbReference type="AlphaFoldDB" id="A0A336LVZ0"/>
<sequence>MGDTNLSDYTMMDLPAEIREKLAELDLELSEDRNSAKFIPISESREEIAPVAYFMMKKNFDINVWSWYFTLKSRMKPVFDD</sequence>
<reference evidence="1" key="1">
    <citation type="submission" date="2018-07" db="EMBL/GenBank/DDBJ databases">
        <authorList>
            <person name="Quirk P.G."/>
            <person name="Krulwich T.A."/>
        </authorList>
    </citation>
    <scope>NUCLEOTIDE SEQUENCE</scope>
</reference>
<organism evidence="1">
    <name type="scientific">Culicoides sonorensis</name>
    <name type="common">Biting midge</name>
    <dbReference type="NCBI Taxonomy" id="179676"/>
    <lineage>
        <taxon>Eukaryota</taxon>
        <taxon>Metazoa</taxon>
        <taxon>Ecdysozoa</taxon>
        <taxon>Arthropoda</taxon>
        <taxon>Hexapoda</taxon>
        <taxon>Insecta</taxon>
        <taxon>Pterygota</taxon>
        <taxon>Neoptera</taxon>
        <taxon>Endopterygota</taxon>
        <taxon>Diptera</taxon>
        <taxon>Nematocera</taxon>
        <taxon>Chironomoidea</taxon>
        <taxon>Ceratopogonidae</taxon>
        <taxon>Ceratopogoninae</taxon>
        <taxon>Culicoides</taxon>
        <taxon>Monoculicoides</taxon>
    </lineage>
</organism>
<proteinExistence type="predicted"/>
<gene>
    <name evidence="1" type="primary">CSON006150</name>
</gene>